<reference evidence="4 5" key="1">
    <citation type="journal article" date="2020" name="Nat. Food">
        <title>A phased Vanilla planifolia genome enables genetic improvement of flavour and production.</title>
        <authorList>
            <person name="Hasing T."/>
            <person name="Tang H."/>
            <person name="Brym M."/>
            <person name="Khazi F."/>
            <person name="Huang T."/>
            <person name="Chambers A.H."/>
        </authorList>
    </citation>
    <scope>NUCLEOTIDE SEQUENCE [LARGE SCALE GENOMIC DNA]</scope>
    <source>
        <tissue evidence="4">Leaf</tissue>
    </source>
</reference>
<dbReference type="InterPro" id="IPR010108">
    <property type="entry name" value="Lycopene_cyclase_b/e"/>
</dbReference>
<dbReference type="Proteomes" id="UP000639772">
    <property type="component" value="Chromosome 12"/>
</dbReference>
<accession>A0A835PTV5</accession>
<dbReference type="Gene3D" id="3.50.50.60">
    <property type="entry name" value="FAD/NAD(P)-binding domain"/>
    <property type="match status" value="1"/>
</dbReference>
<proteinExistence type="inferred from homology"/>
<dbReference type="InterPro" id="IPR036188">
    <property type="entry name" value="FAD/NAD-bd_sf"/>
</dbReference>
<evidence type="ECO:0000313" key="4">
    <source>
        <dbReference type="EMBL" id="KAG0459634.1"/>
    </source>
</evidence>
<organism evidence="4 5">
    <name type="scientific">Vanilla planifolia</name>
    <name type="common">Vanilla</name>
    <dbReference type="NCBI Taxonomy" id="51239"/>
    <lineage>
        <taxon>Eukaryota</taxon>
        <taxon>Viridiplantae</taxon>
        <taxon>Streptophyta</taxon>
        <taxon>Embryophyta</taxon>
        <taxon>Tracheophyta</taxon>
        <taxon>Spermatophyta</taxon>
        <taxon>Magnoliopsida</taxon>
        <taxon>Liliopsida</taxon>
        <taxon>Asparagales</taxon>
        <taxon>Orchidaceae</taxon>
        <taxon>Vanilloideae</taxon>
        <taxon>Vanilleae</taxon>
        <taxon>Vanilla</taxon>
    </lineage>
</organism>
<comment type="caution">
    <text evidence="4">The sequence shown here is derived from an EMBL/GenBank/DDBJ whole genome shotgun (WGS) entry which is preliminary data.</text>
</comment>
<evidence type="ECO:0000256" key="3">
    <source>
        <dbReference type="ARBA" id="ARBA00023235"/>
    </source>
</evidence>
<dbReference type="PANTHER" id="PTHR39757:SF9">
    <property type="entry name" value="CAPSANTHIN_CAPSORUBIN SYNTHASE, CHROMOPLAST PROTEIN"/>
    <property type="match status" value="1"/>
</dbReference>
<dbReference type="OrthoDB" id="1716816at2759"/>
<comment type="similarity">
    <text evidence="2">Belongs to the lycopene cyclase family.</text>
</comment>
<dbReference type="PANTHER" id="PTHR39757">
    <property type="match status" value="1"/>
</dbReference>
<dbReference type="EMBL" id="JADCNM010000012">
    <property type="protein sequence ID" value="KAG0459634.1"/>
    <property type="molecule type" value="Genomic_DNA"/>
</dbReference>
<sequence length="507" mass="56202">MPFLSSFLPPLHASTIKPHHCSIPKPVHRTEGMSSFAPVFSQLPPTVISASRKRVPLRICNNFLSLQPEHRPESLSLPIEWHDPSASAYDAAILGSGPAGLRLADLASARGLRVCCIDPAPLASWTNNYGSWVDELAPLGLGSCFDHTWPSAAVFIDEGKVISLDRPYGRISRRALKTRLLESCAEAGVRFHRAKALAIHHSEFSSTVSCSDGSHIKAALVVDATGFATPFVDYAVDSKRDHGYQIAHGILAEVDSHPFNSDQMVLMDWRDGHLGNEPYLRQGNNKTPTFLYVMPFDERLVFLEETSLVSRPMLCNVDIKKRMSARLRHLGIAVRRVFEDEKCVIRMGGPLPRIPQAVLGFGGAAAMAHPSTGYMVAKMLELAPSVADAMAECLGSTRMIRGRPLYERVWGVLWTPGRKQEREFYRFGMETLLGLDLPGTRSFFDAFFDLDPEYWHGFLSSRLSIRDLGALSLAFFARASSRSKIDVITKCPFPLARMAGNLAYQYL</sequence>
<dbReference type="GO" id="GO:0016860">
    <property type="term" value="F:intramolecular oxidoreductase activity"/>
    <property type="evidence" value="ECO:0007669"/>
    <property type="project" value="UniProtKB-ARBA"/>
</dbReference>
<evidence type="ECO:0000256" key="2">
    <source>
        <dbReference type="ARBA" id="ARBA00006599"/>
    </source>
</evidence>
<dbReference type="GO" id="GO:0016705">
    <property type="term" value="F:oxidoreductase activity, acting on paired donors, with incorporation or reduction of molecular oxygen"/>
    <property type="evidence" value="ECO:0007669"/>
    <property type="project" value="InterPro"/>
</dbReference>
<dbReference type="AlphaFoldDB" id="A0A835PTV5"/>
<dbReference type="Pfam" id="PF05834">
    <property type="entry name" value="Lycopene_cycl"/>
    <property type="match status" value="1"/>
</dbReference>
<dbReference type="SUPFAM" id="SSF51905">
    <property type="entry name" value="FAD/NAD(P)-binding domain"/>
    <property type="match status" value="1"/>
</dbReference>
<evidence type="ECO:0000313" key="5">
    <source>
        <dbReference type="Proteomes" id="UP000639772"/>
    </source>
</evidence>
<dbReference type="GO" id="GO:0016117">
    <property type="term" value="P:carotenoid biosynthetic process"/>
    <property type="evidence" value="ECO:0007669"/>
    <property type="project" value="InterPro"/>
</dbReference>
<dbReference type="NCBIfam" id="TIGR01790">
    <property type="entry name" value="carotene-cycl"/>
    <property type="match status" value="1"/>
</dbReference>
<evidence type="ECO:0008006" key="6">
    <source>
        <dbReference type="Google" id="ProtNLM"/>
    </source>
</evidence>
<gene>
    <name evidence="4" type="ORF">HPP92_022762</name>
</gene>
<keyword evidence="3" id="KW-0413">Isomerase</keyword>
<protein>
    <recommendedName>
        <fullName evidence="6">Lycopene beta-cyclase</fullName>
    </recommendedName>
</protein>
<comment type="pathway">
    <text evidence="1">Carotenoid biosynthesis.</text>
</comment>
<name>A0A835PTV5_VANPL</name>
<evidence type="ECO:0000256" key="1">
    <source>
        <dbReference type="ARBA" id="ARBA00004829"/>
    </source>
</evidence>